<dbReference type="InterPro" id="IPR019734">
    <property type="entry name" value="TPR_rpt"/>
</dbReference>
<accession>A0A235BVT5</accession>
<protein>
    <recommendedName>
        <fullName evidence="2">Tail specific protease domain-containing protein</fullName>
    </recommendedName>
</protein>
<evidence type="ECO:0000256" key="1">
    <source>
        <dbReference type="PROSITE-ProRule" id="PRU00339"/>
    </source>
</evidence>
<gene>
    <name evidence="4" type="ORF">CH333_03325</name>
    <name evidence="3" type="ORF">CH333_08090</name>
</gene>
<dbReference type="Gene3D" id="3.30.750.44">
    <property type="match status" value="1"/>
</dbReference>
<dbReference type="InterPro" id="IPR011990">
    <property type="entry name" value="TPR-like_helical_dom_sf"/>
</dbReference>
<dbReference type="GO" id="GO:0004175">
    <property type="term" value="F:endopeptidase activity"/>
    <property type="evidence" value="ECO:0007669"/>
    <property type="project" value="TreeGrafter"/>
</dbReference>
<dbReference type="PANTHER" id="PTHR32060">
    <property type="entry name" value="TAIL-SPECIFIC PROTEASE"/>
    <property type="match status" value="1"/>
</dbReference>
<dbReference type="GO" id="GO:0008236">
    <property type="term" value="F:serine-type peptidase activity"/>
    <property type="evidence" value="ECO:0007669"/>
    <property type="project" value="InterPro"/>
</dbReference>
<dbReference type="Gene3D" id="1.25.40.10">
    <property type="entry name" value="Tetratricopeptide repeat domain"/>
    <property type="match status" value="1"/>
</dbReference>
<feature type="domain" description="Tail specific protease" evidence="2">
    <location>
        <begin position="372"/>
        <end position="584"/>
    </location>
</feature>
<dbReference type="Gene3D" id="3.90.226.10">
    <property type="entry name" value="2-enoyl-CoA Hydratase, Chain A, domain 1"/>
    <property type="match status" value="1"/>
</dbReference>
<evidence type="ECO:0000313" key="5">
    <source>
        <dbReference type="Proteomes" id="UP000215215"/>
    </source>
</evidence>
<dbReference type="InterPro" id="IPR028204">
    <property type="entry name" value="Tricorn_C1"/>
</dbReference>
<dbReference type="PANTHER" id="PTHR32060:SF22">
    <property type="entry name" value="CARBOXYL-TERMINAL-PROCESSING PEPTIDASE 3, CHLOROPLASTIC"/>
    <property type="match status" value="1"/>
</dbReference>
<dbReference type="SMART" id="SM00245">
    <property type="entry name" value="TSPc"/>
    <property type="match status" value="1"/>
</dbReference>
<sequence length="610" mass="70374">MLKGLEYILIVLLMASFIFAQSSEIEKLEEQGYTRLDEKDYEGARELFKKMIEIAPDNSWGYYNVACSYGREGNPESTLIWLEDAFKHGFKQFSHALYYDPDLESIRNSSEFKKIVFDATERHRGSLLECAERYPQRRADIYWEIAKTYSAQKEIDKGLEYVDEAIRNGLSNFSWRGLVELRKDERFYEVVSAAIKETYEWKGTPQEKIWGLMQVYTEVKYNFANFENVQGLDWDNLVREYIPKIMKAKDRQEYYNLLQELIANLKDNHTRITLPDELRDGLDMPPIEVEVIENKFIVMRVGDTEEMKRNNIYPGLEIKEVDSVPVKEYFEEKKLPYLALSQTQRERLANVSSLLKGKKNSPVKLTVFDLDGSEREATLTRNSALGKGNKFPWSTGIDSPLVEVKEMDKEIFYFNLRSFASDKTAILFEEEVAKLDLKEVKGIILDVRYNTGGNSSVGDRITSHLIEKPIKTSRIFKAREYRPLYRLRGIEQDWYEAESSLTPSVDEHYLGPVVVLISRYTGSAAEDFLLPLKYNKRAVLLGETTSGGTGNGLNTILPGEGMLRVCINTDEYVGCGVSPDTEVYQTRDDIYRGYDRVLTKALEVIKESEN</sequence>
<dbReference type="Proteomes" id="UP000215215">
    <property type="component" value="Unassembled WGS sequence"/>
</dbReference>
<dbReference type="SUPFAM" id="SSF48452">
    <property type="entry name" value="TPR-like"/>
    <property type="match status" value="1"/>
</dbReference>
<dbReference type="EMBL" id="NOZQ01000064">
    <property type="protein sequence ID" value="OYD16468.1"/>
    <property type="molecule type" value="Genomic_DNA"/>
</dbReference>
<keyword evidence="1" id="KW-0802">TPR repeat</keyword>
<dbReference type="InterPro" id="IPR005151">
    <property type="entry name" value="Tail-specific_protease"/>
</dbReference>
<reference evidence="4 5" key="1">
    <citation type="submission" date="2017-07" db="EMBL/GenBank/DDBJ databases">
        <title>Recovery of genomes from metagenomes via a dereplication, aggregation, and scoring strategy.</title>
        <authorList>
            <person name="Sieber C.M."/>
            <person name="Probst A.J."/>
            <person name="Sharrar A."/>
            <person name="Thomas B.C."/>
            <person name="Hess M."/>
            <person name="Tringe S.G."/>
            <person name="Banfield J.F."/>
        </authorList>
    </citation>
    <scope>NUCLEOTIDE SEQUENCE [LARGE SCALE GENOMIC DNA]</scope>
    <source>
        <strain evidence="4">JGI_Cruoil_03_44_89</strain>
    </source>
</reference>
<evidence type="ECO:0000313" key="3">
    <source>
        <dbReference type="EMBL" id="OYD14428.1"/>
    </source>
</evidence>
<dbReference type="NCBIfam" id="NF047558">
    <property type="entry name" value="TPR_END_plus"/>
    <property type="match status" value="1"/>
</dbReference>
<evidence type="ECO:0000313" key="4">
    <source>
        <dbReference type="EMBL" id="OYD16468.1"/>
    </source>
</evidence>
<name>A0A235BVT5_UNCW3</name>
<dbReference type="Pfam" id="PF14684">
    <property type="entry name" value="Tricorn_C1"/>
    <property type="match status" value="1"/>
</dbReference>
<organism evidence="4 5">
    <name type="scientific">candidate division WOR-3 bacterium JGI_Cruoil_03_44_89</name>
    <dbReference type="NCBI Taxonomy" id="1973748"/>
    <lineage>
        <taxon>Bacteria</taxon>
        <taxon>Bacteria division WOR-3</taxon>
    </lineage>
</organism>
<proteinExistence type="predicted"/>
<dbReference type="Pfam" id="PF03572">
    <property type="entry name" value="Peptidase_S41"/>
    <property type="match status" value="1"/>
</dbReference>
<feature type="repeat" description="TPR" evidence="1">
    <location>
        <begin position="25"/>
        <end position="58"/>
    </location>
</feature>
<dbReference type="GO" id="GO:0006508">
    <property type="term" value="P:proteolysis"/>
    <property type="evidence" value="ECO:0007669"/>
    <property type="project" value="InterPro"/>
</dbReference>
<dbReference type="EMBL" id="NOZQ01000184">
    <property type="protein sequence ID" value="OYD14428.1"/>
    <property type="molecule type" value="Genomic_DNA"/>
</dbReference>
<evidence type="ECO:0000259" key="2">
    <source>
        <dbReference type="SMART" id="SM00245"/>
    </source>
</evidence>
<dbReference type="PROSITE" id="PS50005">
    <property type="entry name" value="TPR"/>
    <property type="match status" value="1"/>
</dbReference>
<dbReference type="AlphaFoldDB" id="A0A235BVT5"/>
<dbReference type="InterPro" id="IPR029045">
    <property type="entry name" value="ClpP/crotonase-like_dom_sf"/>
</dbReference>
<comment type="caution">
    <text evidence="4">The sequence shown here is derived from an EMBL/GenBank/DDBJ whole genome shotgun (WGS) entry which is preliminary data.</text>
</comment>
<dbReference type="SUPFAM" id="SSF52096">
    <property type="entry name" value="ClpP/crotonase"/>
    <property type="match status" value="1"/>
</dbReference>